<feature type="transmembrane region" description="Helical" evidence="6">
    <location>
        <begin position="313"/>
        <end position="333"/>
    </location>
</feature>
<feature type="transmembrane region" description="Helical" evidence="6">
    <location>
        <begin position="241"/>
        <end position="259"/>
    </location>
</feature>
<keyword evidence="7" id="KW-0732">Signal</keyword>
<dbReference type="RefSeq" id="WP_254843092.1">
    <property type="nucleotide sequence ID" value="NZ_MSTI01000062.1"/>
</dbReference>
<feature type="transmembrane region" description="Helical" evidence="6">
    <location>
        <begin position="201"/>
        <end position="221"/>
    </location>
</feature>
<protein>
    <submittedName>
        <fullName evidence="8">High-affinity Fe2+/Pb2+ permease</fullName>
    </submittedName>
</protein>
<keyword evidence="3 6" id="KW-0812">Transmembrane</keyword>
<feature type="transmembrane region" description="Helical" evidence="6">
    <location>
        <begin position="170"/>
        <end position="195"/>
    </location>
</feature>
<comment type="subcellular location">
    <subcellularLocation>
        <location evidence="1">Membrane</location>
        <topology evidence="1">Multi-pass membrane protein</topology>
    </subcellularLocation>
</comment>
<feature type="chain" id="PRO_5011902130" evidence="7">
    <location>
        <begin position="22"/>
        <end position="406"/>
    </location>
</feature>
<feature type="transmembrane region" description="Helical" evidence="6">
    <location>
        <begin position="371"/>
        <end position="388"/>
    </location>
</feature>
<evidence type="ECO:0000256" key="1">
    <source>
        <dbReference type="ARBA" id="ARBA00004141"/>
    </source>
</evidence>
<evidence type="ECO:0000313" key="8">
    <source>
        <dbReference type="EMBL" id="OLV17257.1"/>
    </source>
</evidence>
<evidence type="ECO:0000313" key="9">
    <source>
        <dbReference type="EMBL" id="OLV18682.1"/>
    </source>
</evidence>
<feature type="signal peptide" evidence="7">
    <location>
        <begin position="1"/>
        <end position="21"/>
    </location>
</feature>
<dbReference type="PANTHER" id="PTHR31632">
    <property type="entry name" value="IRON TRANSPORTER FTH1"/>
    <property type="match status" value="1"/>
</dbReference>
<dbReference type="EMBL" id="MSTI01000107">
    <property type="protein sequence ID" value="OLV17257.1"/>
    <property type="molecule type" value="Genomic_DNA"/>
</dbReference>
<evidence type="ECO:0000256" key="5">
    <source>
        <dbReference type="ARBA" id="ARBA00023136"/>
    </source>
</evidence>
<dbReference type="STRING" id="249408.BOO71_0005086"/>
<evidence type="ECO:0000256" key="7">
    <source>
        <dbReference type="SAM" id="SignalP"/>
    </source>
</evidence>
<comment type="similarity">
    <text evidence="2">Belongs to the oxidase-dependent Fe transporter (OFeT) (TC 9.A.10.1) family.</text>
</comment>
<dbReference type="Pfam" id="PF03239">
    <property type="entry name" value="FTR1"/>
    <property type="match status" value="1"/>
</dbReference>
<gene>
    <name evidence="9" type="ORF">BOO71_0005086</name>
    <name evidence="8" type="ORF">BOO71_0009385</name>
</gene>
<evidence type="ECO:0000256" key="6">
    <source>
        <dbReference type="SAM" id="Phobius"/>
    </source>
</evidence>
<comment type="caution">
    <text evidence="9">The sequence shown here is derived from an EMBL/GenBank/DDBJ whole genome shotgun (WGS) entry which is preliminary data.</text>
</comment>
<dbReference type="PANTHER" id="PTHR31632:SF2">
    <property type="entry name" value="PLASMA MEMBRANE IRON PERMEASE"/>
    <property type="match status" value="1"/>
</dbReference>
<dbReference type="Proteomes" id="UP000186607">
    <property type="component" value="Unassembled WGS sequence"/>
</dbReference>
<feature type="transmembrane region" description="Helical" evidence="6">
    <location>
        <begin position="279"/>
        <end position="301"/>
    </location>
</feature>
<organism evidence="9 10">
    <name type="scientific">Deinococcus marmoris</name>
    <dbReference type="NCBI Taxonomy" id="249408"/>
    <lineage>
        <taxon>Bacteria</taxon>
        <taxon>Thermotogati</taxon>
        <taxon>Deinococcota</taxon>
        <taxon>Deinococci</taxon>
        <taxon>Deinococcales</taxon>
        <taxon>Deinococcaceae</taxon>
        <taxon>Deinococcus</taxon>
    </lineage>
</organism>
<reference evidence="9 10" key="1">
    <citation type="submission" date="2017-01" db="EMBL/GenBank/DDBJ databases">
        <title>Genome Analysis of Deinococcus marmoris KOPRI26562.</title>
        <authorList>
            <person name="Kim J.H."/>
            <person name="Oh H.-M."/>
        </authorList>
    </citation>
    <scope>NUCLEOTIDE SEQUENCE [LARGE SCALE GENOMIC DNA]</scope>
    <source>
        <strain evidence="9 10">KOPRI26562</strain>
    </source>
</reference>
<evidence type="ECO:0000256" key="3">
    <source>
        <dbReference type="ARBA" id="ARBA00022692"/>
    </source>
</evidence>
<feature type="transmembrane region" description="Helical" evidence="6">
    <location>
        <begin position="139"/>
        <end position="158"/>
    </location>
</feature>
<dbReference type="GO" id="GO:0033573">
    <property type="term" value="C:high-affinity iron permease complex"/>
    <property type="evidence" value="ECO:0007669"/>
    <property type="project" value="InterPro"/>
</dbReference>
<evidence type="ECO:0000256" key="4">
    <source>
        <dbReference type="ARBA" id="ARBA00022989"/>
    </source>
</evidence>
<keyword evidence="10" id="KW-1185">Reference proteome</keyword>
<accession>A0A1U7P0I3</accession>
<keyword evidence="4 6" id="KW-1133">Transmembrane helix</keyword>
<dbReference type="AlphaFoldDB" id="A0A1U7P0I3"/>
<dbReference type="EMBL" id="MSTI01000062">
    <property type="protein sequence ID" value="OLV18682.1"/>
    <property type="molecule type" value="Genomic_DNA"/>
</dbReference>
<dbReference type="InterPro" id="IPR004923">
    <property type="entry name" value="FTR1/Fip1/EfeU"/>
</dbReference>
<evidence type="ECO:0000313" key="10">
    <source>
        <dbReference type="Proteomes" id="UP000186607"/>
    </source>
</evidence>
<proteinExistence type="inferred from homology"/>
<evidence type="ECO:0000256" key="2">
    <source>
        <dbReference type="ARBA" id="ARBA00008333"/>
    </source>
</evidence>
<keyword evidence="5 6" id="KW-0472">Membrane</keyword>
<sequence>MTLRRVVLALLMLLGLSVALAAPTISVPNELRTAHELITQSLREYAQGNREQAFRTARSAYLDHFEYAEPPLRVLNPDLILEMEYRFSDLRNGMQAGQPLGELQKIAGEINGSLRKAESIVSGTGVLGPTLAATGGFTILFREGLEAALLMAAIFAYLDTSRNTRLRRAVWWGGGAALLATALTWGLATYVLSIAPVSRELISAVTSVIAVVILFSLSFWLMQQSDRKRSVEFMRARVSQAVQGGSLLALGTITFTTIYREGFETVLFYQALAVASGPVLPYMYLGAALATLALVVTFVLLFRFGRRLPTARLFPVLVTVTALFAVAFVGNGVRAFQEAGWIGVTNLYGRLPTLDPNVSALTGLHPTAETLAAQGVMVLVYVIGILWFRHSQRAAHGPVAGQLERR</sequence>
<dbReference type="GO" id="GO:0015093">
    <property type="term" value="F:ferrous iron transmembrane transporter activity"/>
    <property type="evidence" value="ECO:0007669"/>
    <property type="project" value="TreeGrafter"/>
</dbReference>
<name>A0A1U7P0I3_9DEIO</name>